<dbReference type="RefSeq" id="WP_048635941.1">
    <property type="nucleotide sequence ID" value="NZ_CGIG01000001.1"/>
</dbReference>
<evidence type="ECO:0000256" key="6">
    <source>
        <dbReference type="SAM" id="Phobius"/>
    </source>
</evidence>
<keyword evidence="3 6" id="KW-0812">Transmembrane</keyword>
<dbReference type="GO" id="GO:0016020">
    <property type="term" value="C:membrane"/>
    <property type="evidence" value="ECO:0007669"/>
    <property type="project" value="UniProtKB-SubCell"/>
</dbReference>
<name>A0A0G4JQT4_9GAMM</name>
<keyword evidence="5 6" id="KW-0472">Membrane</keyword>
<dbReference type="Proteomes" id="UP000044377">
    <property type="component" value="Unassembled WGS sequence"/>
</dbReference>
<feature type="transmembrane region" description="Helical" evidence="6">
    <location>
        <begin position="388"/>
        <end position="413"/>
    </location>
</feature>
<evidence type="ECO:0000256" key="4">
    <source>
        <dbReference type="ARBA" id="ARBA00022989"/>
    </source>
</evidence>
<feature type="transmembrane region" description="Helical" evidence="6">
    <location>
        <begin position="419"/>
        <end position="439"/>
    </location>
</feature>
<dbReference type="GeneID" id="70907849"/>
<reference evidence="7" key="2">
    <citation type="submission" date="2015-01" db="EMBL/GenBank/DDBJ databases">
        <authorList>
            <person name="Xiang T."/>
            <person name="Song Y."/>
            <person name="Huang L."/>
            <person name="Wang B."/>
            <person name="Wu P."/>
        </authorList>
    </citation>
    <scope>NUCLEOTIDE SEQUENCE [LARGE SCALE GENOMIC DNA]</scope>
    <source>
        <strain evidence="7">OBR1</strain>
    </source>
</reference>
<comment type="subcellular location">
    <subcellularLocation>
        <location evidence="1">Membrane</location>
        <topology evidence="1">Multi-pass membrane protein</topology>
    </subcellularLocation>
</comment>
<dbReference type="Proteomes" id="UP000285972">
    <property type="component" value="Unassembled WGS sequence"/>
</dbReference>
<dbReference type="PANTHER" id="PTHR42826">
    <property type="entry name" value="DICARBOXYLATE TRANSPORTER 2.1, CHLOROPLASTIC"/>
    <property type="match status" value="1"/>
</dbReference>
<dbReference type="InterPro" id="IPR030676">
    <property type="entry name" value="CitT-rel"/>
</dbReference>
<dbReference type="EMBL" id="MJLX01000018">
    <property type="protein sequence ID" value="RLM25847.1"/>
    <property type="molecule type" value="Genomic_DNA"/>
</dbReference>
<protein>
    <submittedName>
        <fullName evidence="7">Putative membrane transport protein</fullName>
    </submittedName>
</protein>
<feature type="transmembrane region" description="Helical" evidence="6">
    <location>
        <begin position="210"/>
        <end position="234"/>
    </location>
</feature>
<feature type="transmembrane region" description="Helical" evidence="6">
    <location>
        <begin position="363"/>
        <end position="381"/>
    </location>
</feature>
<feature type="transmembrane region" description="Helical" evidence="6">
    <location>
        <begin position="5"/>
        <end position="25"/>
    </location>
</feature>
<dbReference type="InterPro" id="IPR001898">
    <property type="entry name" value="SLC13A/DASS"/>
</dbReference>
<dbReference type="OrthoDB" id="3170849at2"/>
<feature type="transmembrane region" description="Helical" evidence="6">
    <location>
        <begin position="446"/>
        <end position="468"/>
    </location>
</feature>
<feature type="transmembrane region" description="Helical" evidence="6">
    <location>
        <begin position="81"/>
        <end position="100"/>
    </location>
</feature>
<feature type="transmembrane region" description="Helical" evidence="6">
    <location>
        <begin position="107"/>
        <end position="126"/>
    </location>
</feature>
<dbReference type="KEGG" id="bgj:AWC36_13655"/>
<keyword evidence="4 6" id="KW-1133">Transmembrane helix</keyword>
<evidence type="ECO:0000313" key="9">
    <source>
        <dbReference type="Proteomes" id="UP000044377"/>
    </source>
</evidence>
<evidence type="ECO:0000313" key="8">
    <source>
        <dbReference type="EMBL" id="RLM25847.1"/>
    </source>
</evidence>
<dbReference type="GO" id="GO:0022857">
    <property type="term" value="F:transmembrane transporter activity"/>
    <property type="evidence" value="ECO:0007669"/>
    <property type="project" value="InterPro"/>
</dbReference>
<evidence type="ECO:0000256" key="1">
    <source>
        <dbReference type="ARBA" id="ARBA00004141"/>
    </source>
</evidence>
<feature type="transmembrane region" description="Helical" evidence="6">
    <location>
        <begin position="326"/>
        <end position="343"/>
    </location>
</feature>
<feature type="transmembrane region" description="Helical" evidence="6">
    <location>
        <begin position="54"/>
        <end position="75"/>
    </location>
</feature>
<comment type="similarity">
    <text evidence="2">Belongs to the SLC13A/DASS transporter (TC 2.A.47) family. DIT1 subfamily.</text>
</comment>
<dbReference type="PIRSF" id="PIRSF002457">
    <property type="entry name" value="DASS"/>
    <property type="match status" value="1"/>
</dbReference>
<evidence type="ECO:0000256" key="5">
    <source>
        <dbReference type="ARBA" id="ARBA00023136"/>
    </source>
</evidence>
<evidence type="ECO:0000256" key="2">
    <source>
        <dbReference type="ARBA" id="ARBA00007349"/>
    </source>
</evidence>
<feature type="transmembrane region" description="Helical" evidence="6">
    <location>
        <begin position="266"/>
        <end position="289"/>
    </location>
</feature>
<reference evidence="9" key="1">
    <citation type="submission" date="2015-01" db="EMBL/GenBank/DDBJ databases">
        <authorList>
            <person name="Paterson Steve"/>
        </authorList>
    </citation>
    <scope>NUCLEOTIDE SEQUENCE [LARGE SCALE GENOMIC DNA]</scope>
    <source>
        <strain evidence="9">OBR1</strain>
    </source>
</reference>
<feature type="transmembrane region" description="Helical" evidence="6">
    <location>
        <begin position="295"/>
        <end position="314"/>
    </location>
</feature>
<dbReference type="EMBL" id="CGIG01000001">
    <property type="protein sequence ID" value="CPR14056.1"/>
    <property type="molecule type" value="Genomic_DNA"/>
</dbReference>
<accession>A0A0G4JQT4</accession>
<evidence type="ECO:0000313" key="7">
    <source>
        <dbReference type="EMBL" id="CPR14056.1"/>
    </source>
</evidence>
<reference evidence="8 10" key="3">
    <citation type="submission" date="2016-09" db="EMBL/GenBank/DDBJ databases">
        <authorList>
            <person name="Doonan J."/>
            <person name="Pachebat J.A."/>
            <person name="Golyshin P.N."/>
            <person name="Denman S."/>
            <person name="Mcdonald J.E."/>
        </authorList>
    </citation>
    <scope>NUCLEOTIDE SEQUENCE [LARGE SCALE GENOMIC DNA]</scope>
    <source>
        <strain evidence="8 10">FRB141</strain>
    </source>
</reference>
<evidence type="ECO:0000256" key="3">
    <source>
        <dbReference type="ARBA" id="ARBA00022692"/>
    </source>
</evidence>
<sequence length="475" mass="51026">MKNRIWKLCILAGIPLAIWFIPPPTGLTVDSWRLFGFYLAAIFGLILKPLPEAVVLLGAVGFAGLFLNNTSQILVGYATSTVWLVFAAFGISVAFVRTGLGRRIAFIMIRVFGGTTLRLGYITAFLEFIISPVTPSNTARSGGIVFPIILSVVKALGSEPGETSKKAGSYLMSNIYFVMKVSSFIFITAMAPNLLTADFADKILGVHLDWGIWALGMIVPGLLLLLIVPAVGYYMDRPELTIIDNKKIAEEGLAELGPMTRSEKGLVVIFIFALLGWALPSILGQIFGITLKIDATAVAMVATVMCLLCGIIKWDDLLNNKGAWNTLLWFGGIIGLATALNKAKLFDWLAETIQNNVDFGNNPYITLSIIGFISIIVRYFFASASSYAVAMLPVLLTVGKVAGADPMALALVLAATNSYGGALTHYGGGAAPIIFGAGYSDVKTWWSSGAVVAFVCFIVTMTVGYGWWQLLGLVE</sequence>
<dbReference type="STRING" id="1109412.BN1221_00462c"/>
<proteinExistence type="inferred from homology"/>
<evidence type="ECO:0000313" key="10">
    <source>
        <dbReference type="Proteomes" id="UP000285972"/>
    </source>
</evidence>
<dbReference type="Pfam" id="PF00939">
    <property type="entry name" value="Na_sulph_symp"/>
    <property type="match status" value="1"/>
</dbReference>
<organism evidence="7 9">
    <name type="scientific">Brenneria goodwinii</name>
    <dbReference type="NCBI Taxonomy" id="1109412"/>
    <lineage>
        <taxon>Bacteria</taxon>
        <taxon>Pseudomonadati</taxon>
        <taxon>Pseudomonadota</taxon>
        <taxon>Gammaproteobacteria</taxon>
        <taxon>Enterobacterales</taxon>
        <taxon>Pectobacteriaceae</taxon>
        <taxon>Brenneria</taxon>
    </lineage>
</organism>
<dbReference type="NCBIfam" id="TIGR00785">
    <property type="entry name" value="dass"/>
    <property type="match status" value="1"/>
</dbReference>
<dbReference type="AlphaFoldDB" id="A0A0G4JQT4"/>
<keyword evidence="9" id="KW-1185">Reference proteome</keyword>
<gene>
    <name evidence="8" type="ORF">BIY26_08680</name>
    <name evidence="7" type="ORF">BN1221_00462c</name>
</gene>
<feature type="transmembrane region" description="Helical" evidence="6">
    <location>
        <begin position="169"/>
        <end position="190"/>
    </location>
</feature>